<reference evidence="3" key="1">
    <citation type="journal article" date="2019" name="Int. J. Syst. Evol. Microbiol.">
        <title>The Global Catalogue of Microorganisms (GCM) 10K type strain sequencing project: providing services to taxonomists for standard genome sequencing and annotation.</title>
        <authorList>
            <consortium name="The Broad Institute Genomics Platform"/>
            <consortium name="The Broad Institute Genome Sequencing Center for Infectious Disease"/>
            <person name="Wu L."/>
            <person name="Ma J."/>
        </authorList>
    </citation>
    <scope>NUCLEOTIDE SEQUENCE [LARGE SCALE GENOMIC DNA]</scope>
    <source>
        <strain evidence="3">CGMCC 1.18575</strain>
    </source>
</reference>
<feature type="transmembrane region" description="Helical" evidence="1">
    <location>
        <begin position="44"/>
        <end position="64"/>
    </location>
</feature>
<proteinExistence type="predicted"/>
<feature type="transmembrane region" description="Helical" evidence="1">
    <location>
        <begin position="227"/>
        <end position="245"/>
    </location>
</feature>
<name>A0ABW0HMW4_9BACL</name>
<evidence type="ECO:0000256" key="1">
    <source>
        <dbReference type="SAM" id="Phobius"/>
    </source>
</evidence>
<feature type="transmembrane region" description="Helical" evidence="1">
    <location>
        <begin position="106"/>
        <end position="126"/>
    </location>
</feature>
<evidence type="ECO:0000313" key="2">
    <source>
        <dbReference type="EMBL" id="MFC5402566.1"/>
    </source>
</evidence>
<comment type="caution">
    <text evidence="2">The sequence shown here is derived from an EMBL/GenBank/DDBJ whole genome shotgun (WGS) entry which is preliminary data.</text>
</comment>
<gene>
    <name evidence="2" type="ORF">ACFPOF_07425</name>
</gene>
<organism evidence="2 3">
    <name type="scientific">Cohnella soli</name>
    <dbReference type="NCBI Taxonomy" id="425005"/>
    <lineage>
        <taxon>Bacteria</taxon>
        <taxon>Bacillati</taxon>
        <taxon>Bacillota</taxon>
        <taxon>Bacilli</taxon>
        <taxon>Bacillales</taxon>
        <taxon>Paenibacillaceae</taxon>
        <taxon>Cohnella</taxon>
    </lineage>
</organism>
<feature type="transmembrane region" description="Helical" evidence="1">
    <location>
        <begin position="16"/>
        <end position="38"/>
    </location>
</feature>
<accession>A0ABW0HMW4</accession>
<sequence>MKTLVLRQPKLQRSTFWSLGIILFILAADIAAIRSFPADEQDSILAYGVMLDFMLVIPFLYWLLIMRRQGKPIKKAFVLPLLGAVAAWLILPAQSRHLVKDVAWPIELAVLALELTVVYVEVRLVIRLVRAFRQTKREHPDTAEAMRIAMHKGIGQGKMPSLMLHDVTLFYYLLFSWRRKKTAADGTTAFAYHKQSNQALYCGIFTKIIVLEGVFTHLLLADMASGWLAWIITAGDLWLLALIWGDYRASVLQPIVIESGMLKIRYGLRIQADIPLSRIAEVEVAREIQVSDEDRRTAATPLLGAANVRIRLTEPTRAEGLLFLPRNVDVVYLTLDDPHAFKKAVETERHDENKL</sequence>
<dbReference type="Proteomes" id="UP001596113">
    <property type="component" value="Unassembled WGS sequence"/>
</dbReference>
<keyword evidence="3" id="KW-1185">Reference proteome</keyword>
<feature type="transmembrane region" description="Helical" evidence="1">
    <location>
        <begin position="199"/>
        <end position="221"/>
    </location>
</feature>
<dbReference type="EMBL" id="JBHSMI010000013">
    <property type="protein sequence ID" value="MFC5402566.1"/>
    <property type="molecule type" value="Genomic_DNA"/>
</dbReference>
<keyword evidence="1" id="KW-0812">Transmembrane</keyword>
<evidence type="ECO:0008006" key="4">
    <source>
        <dbReference type="Google" id="ProtNLM"/>
    </source>
</evidence>
<dbReference type="RefSeq" id="WP_378131128.1">
    <property type="nucleotide sequence ID" value="NZ_JBHSMI010000013.1"/>
</dbReference>
<keyword evidence="1" id="KW-0472">Membrane</keyword>
<feature type="transmembrane region" description="Helical" evidence="1">
    <location>
        <begin position="76"/>
        <end position="94"/>
    </location>
</feature>
<evidence type="ECO:0000313" key="3">
    <source>
        <dbReference type="Proteomes" id="UP001596113"/>
    </source>
</evidence>
<keyword evidence="1" id="KW-1133">Transmembrane helix</keyword>
<protein>
    <recommendedName>
        <fullName evidence="4">PH domain-containing protein</fullName>
    </recommendedName>
</protein>